<evidence type="ECO:0000256" key="1">
    <source>
        <dbReference type="ARBA" id="ARBA00021772"/>
    </source>
</evidence>
<protein>
    <recommendedName>
        <fullName evidence="1">SPRY domain-containing protein 7</fullName>
    </recommendedName>
</protein>
<keyword evidence="4" id="KW-1185">Reference proteome</keyword>
<dbReference type="PANTHER" id="PTHR20951">
    <property type="entry name" value="C13ORF1 PROTEIN-RELATED"/>
    <property type="match status" value="1"/>
</dbReference>
<sequence>MWCCSNSAKFLFESIVGLGGNSDVVTVNQDGGQTGSMDGKKKSDISIDSAYIGHEVVVVKNGMRICGSGGALGIAPLIQTKSYFEVKLQQEGKWGLGLATRNASLDNGPTGNDLDSWILRYTGELYHNGQTIGKIEPVPQEGDIMGVSFDHIELNFYTNGVKGNISFANVRGTVYPALYVDDGAVLDVVFDGFAFPPPIGFDRIMKEKSIL</sequence>
<organism evidence="3 4">
    <name type="scientific">Allacma fusca</name>
    <dbReference type="NCBI Taxonomy" id="39272"/>
    <lineage>
        <taxon>Eukaryota</taxon>
        <taxon>Metazoa</taxon>
        <taxon>Ecdysozoa</taxon>
        <taxon>Arthropoda</taxon>
        <taxon>Hexapoda</taxon>
        <taxon>Collembola</taxon>
        <taxon>Symphypleona</taxon>
        <taxon>Sminthuridae</taxon>
        <taxon>Allacma</taxon>
    </lineage>
</organism>
<dbReference type="PROSITE" id="PS50188">
    <property type="entry name" value="B302_SPRY"/>
    <property type="match status" value="1"/>
</dbReference>
<dbReference type="SMART" id="SM00449">
    <property type="entry name" value="SPRY"/>
    <property type="match status" value="1"/>
</dbReference>
<dbReference type="InterPro" id="IPR035766">
    <property type="entry name" value="SPRYD7"/>
</dbReference>
<reference evidence="3" key="1">
    <citation type="submission" date="2021-06" db="EMBL/GenBank/DDBJ databases">
        <authorList>
            <person name="Hodson N. C."/>
            <person name="Mongue J. A."/>
            <person name="Jaron S. K."/>
        </authorList>
    </citation>
    <scope>NUCLEOTIDE SEQUENCE</scope>
</reference>
<dbReference type="Proteomes" id="UP000708208">
    <property type="component" value="Unassembled WGS sequence"/>
</dbReference>
<evidence type="ECO:0000313" key="3">
    <source>
        <dbReference type="EMBL" id="CAG7716852.1"/>
    </source>
</evidence>
<evidence type="ECO:0000259" key="2">
    <source>
        <dbReference type="PROSITE" id="PS50188"/>
    </source>
</evidence>
<dbReference type="InterPro" id="IPR003877">
    <property type="entry name" value="SPRY_dom"/>
</dbReference>
<proteinExistence type="predicted"/>
<dbReference type="CDD" id="cd12880">
    <property type="entry name" value="SPRYD7"/>
    <property type="match status" value="1"/>
</dbReference>
<dbReference type="OrthoDB" id="40953at2759"/>
<dbReference type="PANTHER" id="PTHR20951:SF2">
    <property type="entry name" value="SPRY DOMAIN-CONTAINING PROTEIN 7"/>
    <property type="match status" value="1"/>
</dbReference>
<gene>
    <name evidence="3" type="ORF">AFUS01_LOCUS6339</name>
</gene>
<dbReference type="InterPro" id="IPR001870">
    <property type="entry name" value="B30.2/SPRY"/>
</dbReference>
<evidence type="ECO:0000313" key="4">
    <source>
        <dbReference type="Proteomes" id="UP000708208"/>
    </source>
</evidence>
<comment type="caution">
    <text evidence="3">The sequence shown here is derived from an EMBL/GenBank/DDBJ whole genome shotgun (WGS) entry which is preliminary data.</text>
</comment>
<dbReference type="EMBL" id="CAJVCH010041713">
    <property type="protein sequence ID" value="CAG7716852.1"/>
    <property type="molecule type" value="Genomic_DNA"/>
</dbReference>
<accession>A0A8J2NSG0</accession>
<dbReference type="Pfam" id="PF00622">
    <property type="entry name" value="SPRY"/>
    <property type="match status" value="1"/>
</dbReference>
<dbReference type="AlphaFoldDB" id="A0A8J2NSG0"/>
<feature type="domain" description="B30.2/SPRY" evidence="2">
    <location>
        <begin position="7"/>
        <end position="195"/>
    </location>
</feature>
<name>A0A8J2NSG0_9HEXA</name>